<dbReference type="CDD" id="cd07560">
    <property type="entry name" value="Peptidase_S41_CPP"/>
    <property type="match status" value="1"/>
</dbReference>
<evidence type="ECO:0000256" key="4">
    <source>
        <dbReference type="ARBA" id="ARBA00022825"/>
    </source>
</evidence>
<dbReference type="SMART" id="SM00228">
    <property type="entry name" value="PDZ"/>
    <property type="match status" value="1"/>
</dbReference>
<evidence type="ECO:0000256" key="5">
    <source>
        <dbReference type="RuleBase" id="RU004404"/>
    </source>
</evidence>
<dbReference type="Pfam" id="PF17820">
    <property type="entry name" value="PDZ_6"/>
    <property type="match status" value="1"/>
</dbReference>
<sequence length="534" mass="58862">MKKATILLLLALPFWAAAQSPKGGNASQSAEYQKLKFEQFFDYLNARYVDTLNNETLVEEAITGILSALDPHSSYSSAEEMKSITESFDGSFSGIGVEFDVINDTIIVVNTVAGGPAESVGILPNDRIVSVDGKSSVGVSRADVPKLLRGPKRSRVQLGIERRGEPDDLIFNVTRDDIPIHTIDAAYMAAPGIGYIRVNRFAGTTMQEFRQSFDGLGPLSALILDLRGNGGGLLDQAIEMSEFFLPAGSVIVSTEGRNVRNISYKSRRAGTFTEGKLVVLIDSSSASGSEIVAGAVQDWDRGVIIGQPSFGKGLVQQQIPLIDGSAVRITVARYHTPSGRVIQRPFENGDIEGYYLDHIRRTLDSSYADSLNMDAPVYSTLRNGRKVLGAGGIYPDIHIPLDTTKNYSYWNQLIRGGVINEYINTLLEKERGRLTTQYPTFERFAEQFEVTPSMLEALADLGRTRNILPTPEEEAATLPDIRMHLKALIARKLWDSNEYFRITNSADDREFAKAVEILQHPAEYDRLLGNADRK</sequence>
<dbReference type="InterPro" id="IPR055210">
    <property type="entry name" value="CtpA/B_N"/>
</dbReference>
<dbReference type="EMBL" id="JRGF01000006">
    <property type="protein sequence ID" value="KHE42073.1"/>
    <property type="molecule type" value="Genomic_DNA"/>
</dbReference>
<dbReference type="CDD" id="cd06782">
    <property type="entry name" value="cpPDZ_CPP-like"/>
    <property type="match status" value="1"/>
</dbReference>
<dbReference type="InterPro" id="IPR041489">
    <property type="entry name" value="PDZ_6"/>
</dbReference>
<evidence type="ECO:0000313" key="8">
    <source>
        <dbReference type="EMBL" id="KHE42073.1"/>
    </source>
</evidence>
<dbReference type="NCBIfam" id="TIGR00225">
    <property type="entry name" value="prc"/>
    <property type="match status" value="1"/>
</dbReference>
<dbReference type="Pfam" id="PF03572">
    <property type="entry name" value="Peptidase_S41"/>
    <property type="match status" value="1"/>
</dbReference>
<dbReference type="InterPro" id="IPR029045">
    <property type="entry name" value="ClpP/crotonase-like_dom_sf"/>
</dbReference>
<accession>A0ABR4YJS0</accession>
<proteinExistence type="inferred from homology"/>
<dbReference type="SUPFAM" id="SSF52096">
    <property type="entry name" value="ClpP/crotonase"/>
    <property type="match status" value="1"/>
</dbReference>
<dbReference type="InterPro" id="IPR004447">
    <property type="entry name" value="Peptidase_S41A"/>
</dbReference>
<evidence type="ECO:0000259" key="7">
    <source>
        <dbReference type="PROSITE" id="PS50106"/>
    </source>
</evidence>
<gene>
    <name evidence="8" type="ORF">LG35_05825</name>
</gene>
<keyword evidence="3 5" id="KW-0378">Hydrolase</keyword>
<keyword evidence="6" id="KW-0732">Signal</keyword>
<dbReference type="InterPro" id="IPR036034">
    <property type="entry name" value="PDZ_sf"/>
</dbReference>
<evidence type="ECO:0000256" key="2">
    <source>
        <dbReference type="ARBA" id="ARBA00022670"/>
    </source>
</evidence>
<dbReference type="PROSITE" id="PS50106">
    <property type="entry name" value="PDZ"/>
    <property type="match status" value="1"/>
</dbReference>
<dbReference type="InterPro" id="IPR005151">
    <property type="entry name" value="Tail-specific_protease"/>
</dbReference>
<keyword evidence="4 5" id="KW-0720">Serine protease</keyword>
<evidence type="ECO:0000256" key="1">
    <source>
        <dbReference type="ARBA" id="ARBA00009179"/>
    </source>
</evidence>
<keyword evidence="9" id="KW-1185">Reference proteome</keyword>
<organism evidence="8 9">
    <name type="scientific">Alistipes inops</name>
    <dbReference type="NCBI Taxonomy" id="1501391"/>
    <lineage>
        <taxon>Bacteria</taxon>
        <taxon>Pseudomonadati</taxon>
        <taxon>Bacteroidota</taxon>
        <taxon>Bacteroidia</taxon>
        <taxon>Bacteroidales</taxon>
        <taxon>Rikenellaceae</taxon>
        <taxon>Alistipes</taxon>
    </lineage>
</organism>
<evidence type="ECO:0000256" key="6">
    <source>
        <dbReference type="SAM" id="SignalP"/>
    </source>
</evidence>
<name>A0ABR4YJS0_9BACT</name>
<dbReference type="PANTHER" id="PTHR32060:SF30">
    <property type="entry name" value="CARBOXY-TERMINAL PROCESSING PROTEASE CTPA"/>
    <property type="match status" value="1"/>
</dbReference>
<dbReference type="SMART" id="SM00245">
    <property type="entry name" value="TSPc"/>
    <property type="match status" value="1"/>
</dbReference>
<keyword evidence="2 5" id="KW-0645">Protease</keyword>
<dbReference type="Proteomes" id="UP000030889">
    <property type="component" value="Unassembled WGS sequence"/>
</dbReference>
<feature type="signal peptide" evidence="6">
    <location>
        <begin position="1"/>
        <end position="18"/>
    </location>
</feature>
<dbReference type="PANTHER" id="PTHR32060">
    <property type="entry name" value="TAIL-SPECIFIC PROTEASE"/>
    <property type="match status" value="1"/>
</dbReference>
<feature type="domain" description="PDZ" evidence="7">
    <location>
        <begin position="81"/>
        <end position="149"/>
    </location>
</feature>
<dbReference type="Gene3D" id="3.30.750.44">
    <property type="match status" value="1"/>
</dbReference>
<evidence type="ECO:0000313" key="9">
    <source>
        <dbReference type="Proteomes" id="UP000030889"/>
    </source>
</evidence>
<feature type="chain" id="PRO_5045759324" evidence="6">
    <location>
        <begin position="19"/>
        <end position="534"/>
    </location>
</feature>
<comment type="similarity">
    <text evidence="1 5">Belongs to the peptidase S41A family.</text>
</comment>
<dbReference type="SUPFAM" id="SSF50156">
    <property type="entry name" value="PDZ domain-like"/>
    <property type="match status" value="1"/>
</dbReference>
<comment type="caution">
    <text evidence="8">The sequence shown here is derived from an EMBL/GenBank/DDBJ whole genome shotgun (WGS) entry which is preliminary data.</text>
</comment>
<evidence type="ECO:0000256" key="3">
    <source>
        <dbReference type="ARBA" id="ARBA00022801"/>
    </source>
</evidence>
<dbReference type="Pfam" id="PF22694">
    <property type="entry name" value="CtpB_N-like"/>
    <property type="match status" value="1"/>
</dbReference>
<dbReference type="InterPro" id="IPR001478">
    <property type="entry name" value="PDZ"/>
</dbReference>
<protein>
    <submittedName>
        <fullName evidence="8">Peptidase S41</fullName>
    </submittedName>
</protein>
<dbReference type="Gene3D" id="3.90.226.10">
    <property type="entry name" value="2-enoyl-CoA Hydratase, Chain A, domain 1"/>
    <property type="match status" value="1"/>
</dbReference>
<reference evidence="8 9" key="1">
    <citation type="submission" date="2014-09" db="EMBL/GenBank/DDBJ databases">
        <title>Alistipes sp. 627, sp. nov., a novel member of the family Rikenellaceae isolated from human faeces.</title>
        <authorList>
            <person name="Shkoporov A.N."/>
            <person name="Chaplin A.V."/>
            <person name="Motuzova O.V."/>
            <person name="Kafarskaia L.I."/>
            <person name="Khokhlova E.V."/>
            <person name="Efimov B.A."/>
        </authorList>
    </citation>
    <scope>NUCLEOTIDE SEQUENCE [LARGE SCALE GENOMIC DNA]</scope>
    <source>
        <strain evidence="8 9">627</strain>
    </source>
</reference>
<dbReference type="Gene3D" id="2.30.42.10">
    <property type="match status" value="1"/>
</dbReference>